<comment type="subunit">
    <text evidence="3">F-type ATPases have 2 components, CF(1) - the catalytic core - and CF(0) - the membrane proton channel.</text>
</comment>
<evidence type="ECO:0000256" key="10">
    <source>
        <dbReference type="ARBA" id="ARBA00023128"/>
    </source>
</evidence>
<evidence type="ECO:0000256" key="7">
    <source>
        <dbReference type="ARBA" id="ARBA00022781"/>
    </source>
</evidence>
<keyword evidence="9 12" id="KW-0406">Ion transport</keyword>
<comment type="similarity">
    <text evidence="2 12">Belongs to the ATPase protein 8 family.</text>
</comment>
<keyword evidence="11 13" id="KW-0472">Membrane</keyword>
<keyword evidence="7 12" id="KW-0375">Hydrogen ion transport</keyword>
<evidence type="ECO:0000256" key="1">
    <source>
        <dbReference type="ARBA" id="ARBA00004304"/>
    </source>
</evidence>
<dbReference type="InterPro" id="IPR001421">
    <property type="entry name" value="ATP8_metazoa"/>
</dbReference>
<name>A0A2P1CLU0_9HEMI</name>
<accession>A0A2P1CLU0</accession>
<keyword evidence="8 13" id="KW-1133">Transmembrane helix</keyword>
<evidence type="ECO:0000256" key="3">
    <source>
        <dbReference type="ARBA" id="ARBA00011291"/>
    </source>
</evidence>
<evidence type="ECO:0000256" key="2">
    <source>
        <dbReference type="ARBA" id="ARBA00008892"/>
    </source>
</evidence>
<dbReference type="AlphaFoldDB" id="A0A2P1CLU0"/>
<reference evidence="14" key="1">
    <citation type="journal article" date="2018" name="Cladistics">
        <title>Phylogeny and the colourful history of jewel bugs (Insecta: Hemiptera: Scutelleridae).</title>
        <authorList>
            <person name="Wu Y."/>
            <person name="Redei D."/>
            <person name="Eger J."/>
            <person name="Wang Y."/>
            <person name="Wu H."/>
            <person name="Carapezza A."/>
            <person name="Kment P."/>
            <person name="Cai B."/>
            <person name="Sun X."/>
            <person name="Guo P."/>
            <person name="Luo J."/>
            <person name="Xie Q."/>
        </authorList>
    </citation>
    <scope>NUCLEOTIDE SEQUENCE</scope>
</reference>
<keyword evidence="5 12" id="KW-0138">CF(0)</keyword>
<evidence type="ECO:0000256" key="13">
    <source>
        <dbReference type="SAM" id="Phobius"/>
    </source>
</evidence>
<keyword evidence="4 12" id="KW-0813">Transport</keyword>
<proteinExistence type="inferred from homology"/>
<keyword evidence="6 12" id="KW-0812">Transmembrane</keyword>
<organism evidence="14">
    <name type="scientific">Solenosthedium bilunatum</name>
    <dbReference type="NCBI Taxonomy" id="2080405"/>
    <lineage>
        <taxon>Eukaryota</taxon>
        <taxon>Metazoa</taxon>
        <taxon>Ecdysozoa</taxon>
        <taxon>Arthropoda</taxon>
        <taxon>Hexapoda</taxon>
        <taxon>Insecta</taxon>
        <taxon>Pterygota</taxon>
        <taxon>Neoptera</taxon>
        <taxon>Paraneoptera</taxon>
        <taxon>Hemiptera</taxon>
        <taxon>Heteroptera</taxon>
        <taxon>Panheteroptera</taxon>
        <taxon>Pentatomomorpha</taxon>
        <taxon>Pentatomoidea</taxon>
        <taxon>Scutelleridae</taxon>
        <taxon>Elvisurinae</taxon>
        <taxon>Solenosthedium</taxon>
    </lineage>
</organism>
<dbReference type="EMBL" id="MF173651">
    <property type="protein sequence ID" value="AVJ52295.1"/>
    <property type="molecule type" value="Genomic_DNA"/>
</dbReference>
<keyword evidence="10 12" id="KW-0496">Mitochondrion</keyword>
<dbReference type="GO" id="GO:0015078">
    <property type="term" value="F:proton transmembrane transporter activity"/>
    <property type="evidence" value="ECO:0007669"/>
    <property type="project" value="InterPro"/>
</dbReference>
<evidence type="ECO:0000256" key="9">
    <source>
        <dbReference type="ARBA" id="ARBA00023065"/>
    </source>
</evidence>
<evidence type="ECO:0000256" key="4">
    <source>
        <dbReference type="ARBA" id="ARBA00022448"/>
    </source>
</evidence>
<dbReference type="Pfam" id="PF00895">
    <property type="entry name" value="ATP-synt_8"/>
    <property type="match status" value="1"/>
</dbReference>
<dbReference type="GO" id="GO:0045259">
    <property type="term" value="C:proton-transporting ATP synthase complex"/>
    <property type="evidence" value="ECO:0007669"/>
    <property type="project" value="UniProtKB-KW"/>
</dbReference>
<evidence type="ECO:0000256" key="8">
    <source>
        <dbReference type="ARBA" id="ARBA00022989"/>
    </source>
</evidence>
<comment type="subcellular location">
    <subcellularLocation>
        <location evidence="1 12">Mitochondrion membrane</location>
        <topology evidence="1 12">Single-pass membrane protein</topology>
    </subcellularLocation>
</comment>
<evidence type="ECO:0000256" key="11">
    <source>
        <dbReference type="ARBA" id="ARBA00023136"/>
    </source>
</evidence>
<evidence type="ECO:0000256" key="12">
    <source>
        <dbReference type="RuleBase" id="RU003661"/>
    </source>
</evidence>
<dbReference type="GO" id="GO:0015986">
    <property type="term" value="P:proton motive force-driven ATP synthesis"/>
    <property type="evidence" value="ECO:0007669"/>
    <property type="project" value="InterPro"/>
</dbReference>
<dbReference type="GO" id="GO:0031966">
    <property type="term" value="C:mitochondrial membrane"/>
    <property type="evidence" value="ECO:0007669"/>
    <property type="project" value="UniProtKB-SubCell"/>
</dbReference>
<feature type="transmembrane region" description="Helical" evidence="13">
    <location>
        <begin position="6"/>
        <end position="28"/>
    </location>
</feature>
<gene>
    <name evidence="14" type="primary">ATP8</name>
</gene>
<evidence type="ECO:0000313" key="14">
    <source>
        <dbReference type="EMBL" id="AVJ52295.1"/>
    </source>
</evidence>
<sequence length="52" mass="6205">MPQMAPLSWEILFLTFIASMMIMSTIIYHTPKIKSYKKEESPVKVKSLDWKW</sequence>
<evidence type="ECO:0000256" key="5">
    <source>
        <dbReference type="ARBA" id="ARBA00022547"/>
    </source>
</evidence>
<geneLocation type="mitochondrion" evidence="14"/>
<evidence type="ECO:0000256" key="6">
    <source>
        <dbReference type="ARBA" id="ARBA00022692"/>
    </source>
</evidence>
<protein>
    <recommendedName>
        <fullName evidence="12">ATP synthase complex subunit 8</fullName>
    </recommendedName>
</protein>